<feature type="transmembrane region" description="Helical" evidence="2">
    <location>
        <begin position="33"/>
        <end position="51"/>
    </location>
</feature>
<name>A0A6N9YQX7_9ACTN</name>
<comment type="caution">
    <text evidence="3">The sequence shown here is derived from an EMBL/GenBank/DDBJ whole genome shotgun (WGS) entry which is preliminary data.</text>
</comment>
<keyword evidence="2" id="KW-1133">Transmembrane helix</keyword>
<keyword evidence="2" id="KW-0472">Membrane</keyword>
<protein>
    <submittedName>
        <fullName evidence="3">DUF5317 domain-containing protein</fullName>
    </submittedName>
</protein>
<feature type="transmembrane region" description="Helical" evidence="2">
    <location>
        <begin position="81"/>
        <end position="102"/>
    </location>
</feature>
<reference evidence="3 4" key="1">
    <citation type="submission" date="2020-02" db="EMBL/GenBank/DDBJ databases">
        <authorList>
            <person name="Li X.-J."/>
            <person name="Feng X.-M."/>
        </authorList>
    </citation>
    <scope>NUCLEOTIDE SEQUENCE [LARGE SCALE GENOMIC DNA]</scope>
    <source>
        <strain evidence="3 4">CGMCC 4.7225</strain>
    </source>
</reference>
<dbReference type="EMBL" id="JAAGOB010000010">
    <property type="protein sequence ID" value="NED97238.1"/>
    <property type="molecule type" value="Genomic_DNA"/>
</dbReference>
<proteinExistence type="predicted"/>
<dbReference type="InterPro" id="IPR035168">
    <property type="entry name" value="DUF5317"/>
</dbReference>
<evidence type="ECO:0000313" key="3">
    <source>
        <dbReference type="EMBL" id="NED97238.1"/>
    </source>
</evidence>
<feature type="region of interest" description="Disordered" evidence="1">
    <location>
        <begin position="184"/>
        <end position="243"/>
    </location>
</feature>
<evidence type="ECO:0000313" key="4">
    <source>
        <dbReference type="Proteomes" id="UP000469185"/>
    </source>
</evidence>
<dbReference type="AlphaFoldDB" id="A0A6N9YQX7"/>
<gene>
    <name evidence="3" type="ORF">G1H11_18220</name>
</gene>
<dbReference type="RefSeq" id="WP_163820020.1">
    <property type="nucleotide sequence ID" value="NZ_JAAGOB010000010.1"/>
</dbReference>
<sequence length="243" mass="24918">MVLVVLALAVGLAVGYAKHGRLRRLATPPPARNRLVLTALGLHIVAVFASWTAWESALATLSALSWFVIAFYAWVNRWMPGARLVAVGLAANAAVLLANGGVPVSADAAARAGVDASAVSAGTAGATVPAESSRLSVLSKNIPVAFPPRPEVVSAGDIAVAAGLATVLATGMVGRRPATNAIPSRRRYRYTDDDLLAGDEPHGRETDGEPGRPPGDAGDAAAHATMKHRADGDTSPIRKQASA</sequence>
<dbReference type="Pfam" id="PF17248">
    <property type="entry name" value="DUF5317"/>
    <property type="match status" value="1"/>
</dbReference>
<organism evidence="3 4">
    <name type="scientific">Phytoactinopolyspora alkaliphila</name>
    <dbReference type="NCBI Taxonomy" id="1783498"/>
    <lineage>
        <taxon>Bacteria</taxon>
        <taxon>Bacillati</taxon>
        <taxon>Actinomycetota</taxon>
        <taxon>Actinomycetes</taxon>
        <taxon>Jiangellales</taxon>
        <taxon>Jiangellaceae</taxon>
        <taxon>Phytoactinopolyspora</taxon>
    </lineage>
</organism>
<keyword evidence="2" id="KW-0812">Transmembrane</keyword>
<feature type="compositionally biased region" description="Basic and acidic residues" evidence="1">
    <location>
        <begin position="199"/>
        <end position="210"/>
    </location>
</feature>
<keyword evidence="4" id="KW-1185">Reference proteome</keyword>
<feature type="transmembrane region" description="Helical" evidence="2">
    <location>
        <begin position="58"/>
        <end position="75"/>
    </location>
</feature>
<evidence type="ECO:0000256" key="2">
    <source>
        <dbReference type="SAM" id="Phobius"/>
    </source>
</evidence>
<evidence type="ECO:0000256" key="1">
    <source>
        <dbReference type="SAM" id="MobiDB-lite"/>
    </source>
</evidence>
<dbReference type="Proteomes" id="UP000469185">
    <property type="component" value="Unassembled WGS sequence"/>
</dbReference>
<accession>A0A6N9YQX7</accession>